<dbReference type="Proteomes" id="UP001153636">
    <property type="component" value="Chromosome 1"/>
</dbReference>
<dbReference type="Gene3D" id="4.10.280.10">
    <property type="entry name" value="Helix-loop-helix DNA-binding domain"/>
    <property type="match status" value="1"/>
</dbReference>
<dbReference type="AlphaFoldDB" id="A0A9P0CHW1"/>
<dbReference type="PROSITE" id="PS50888">
    <property type="entry name" value="BHLH"/>
    <property type="match status" value="1"/>
</dbReference>
<keyword evidence="1" id="KW-0238">DNA-binding</keyword>
<feature type="compositionally biased region" description="Polar residues" evidence="2">
    <location>
        <begin position="47"/>
        <end position="59"/>
    </location>
</feature>
<accession>A0A9P0CHW1</accession>
<evidence type="ECO:0000256" key="1">
    <source>
        <dbReference type="ARBA" id="ARBA00023125"/>
    </source>
</evidence>
<organism evidence="4 5">
    <name type="scientific">Psylliodes chrysocephalus</name>
    <dbReference type="NCBI Taxonomy" id="3402493"/>
    <lineage>
        <taxon>Eukaryota</taxon>
        <taxon>Metazoa</taxon>
        <taxon>Ecdysozoa</taxon>
        <taxon>Arthropoda</taxon>
        <taxon>Hexapoda</taxon>
        <taxon>Insecta</taxon>
        <taxon>Pterygota</taxon>
        <taxon>Neoptera</taxon>
        <taxon>Endopterygota</taxon>
        <taxon>Coleoptera</taxon>
        <taxon>Polyphaga</taxon>
        <taxon>Cucujiformia</taxon>
        <taxon>Chrysomeloidea</taxon>
        <taxon>Chrysomelidae</taxon>
        <taxon>Galerucinae</taxon>
        <taxon>Alticini</taxon>
        <taxon>Psylliodes</taxon>
    </lineage>
</organism>
<dbReference type="EMBL" id="OV651813">
    <property type="protein sequence ID" value="CAH1098942.1"/>
    <property type="molecule type" value="Genomic_DNA"/>
</dbReference>
<name>A0A9P0CHW1_9CUCU</name>
<dbReference type="SUPFAM" id="SSF47459">
    <property type="entry name" value="HLH, helix-loop-helix DNA-binding domain"/>
    <property type="match status" value="1"/>
</dbReference>
<dbReference type="Pfam" id="PF00010">
    <property type="entry name" value="HLH"/>
    <property type="match status" value="1"/>
</dbReference>
<protein>
    <recommendedName>
        <fullName evidence="3">BHLH domain-containing protein</fullName>
    </recommendedName>
</protein>
<dbReference type="GO" id="GO:0032502">
    <property type="term" value="P:developmental process"/>
    <property type="evidence" value="ECO:0007669"/>
    <property type="project" value="TreeGrafter"/>
</dbReference>
<dbReference type="GO" id="GO:0000977">
    <property type="term" value="F:RNA polymerase II transcription regulatory region sequence-specific DNA binding"/>
    <property type="evidence" value="ECO:0007669"/>
    <property type="project" value="TreeGrafter"/>
</dbReference>
<dbReference type="InterPro" id="IPR036638">
    <property type="entry name" value="HLH_DNA-bd_sf"/>
</dbReference>
<dbReference type="InterPro" id="IPR011598">
    <property type="entry name" value="bHLH_dom"/>
</dbReference>
<dbReference type="OrthoDB" id="6241467at2759"/>
<evidence type="ECO:0000313" key="4">
    <source>
        <dbReference type="EMBL" id="CAH1098942.1"/>
    </source>
</evidence>
<dbReference type="PANTHER" id="PTHR23349:SF108">
    <property type="entry name" value="BHLH DOMAIN-CONTAINING PROTEIN"/>
    <property type="match status" value="1"/>
</dbReference>
<dbReference type="CDD" id="cd11418">
    <property type="entry name" value="bHLH_TS_ASCL"/>
    <property type="match status" value="1"/>
</dbReference>
<evidence type="ECO:0000259" key="3">
    <source>
        <dbReference type="PROSITE" id="PS50888"/>
    </source>
</evidence>
<evidence type="ECO:0000256" key="2">
    <source>
        <dbReference type="SAM" id="MobiDB-lite"/>
    </source>
</evidence>
<dbReference type="InterPro" id="IPR050283">
    <property type="entry name" value="E-box_TF_Regulators"/>
</dbReference>
<dbReference type="SMART" id="SM00353">
    <property type="entry name" value="HLH"/>
    <property type="match status" value="1"/>
</dbReference>
<evidence type="ECO:0000313" key="5">
    <source>
        <dbReference type="Proteomes" id="UP001153636"/>
    </source>
</evidence>
<dbReference type="PANTHER" id="PTHR23349">
    <property type="entry name" value="BASIC HELIX-LOOP-HELIX TRANSCRIPTION FACTOR, TWIST"/>
    <property type="match status" value="1"/>
</dbReference>
<dbReference type="GO" id="GO:0000981">
    <property type="term" value="F:DNA-binding transcription factor activity, RNA polymerase II-specific"/>
    <property type="evidence" value="ECO:0007669"/>
    <property type="project" value="TreeGrafter"/>
</dbReference>
<proteinExistence type="predicted"/>
<feature type="domain" description="BHLH" evidence="3">
    <location>
        <begin position="82"/>
        <end position="135"/>
    </location>
</feature>
<dbReference type="GO" id="GO:0046983">
    <property type="term" value="F:protein dimerization activity"/>
    <property type="evidence" value="ECO:0007669"/>
    <property type="project" value="InterPro"/>
</dbReference>
<gene>
    <name evidence="4" type="ORF">PSYICH_LOCUS602</name>
</gene>
<reference evidence="4" key="1">
    <citation type="submission" date="2022-01" db="EMBL/GenBank/DDBJ databases">
        <authorList>
            <person name="King R."/>
        </authorList>
    </citation>
    <scope>NUCLEOTIDE SEQUENCE</scope>
</reference>
<feature type="region of interest" description="Disordered" evidence="2">
    <location>
        <begin position="47"/>
        <end position="66"/>
    </location>
</feature>
<keyword evidence="5" id="KW-1185">Reference proteome</keyword>
<sequence length="169" mass="20088">MKTKLEKDNKKTNMQYVVHHSCVYSDLSKQNQEDPWTSPRDYISADASLNFSKDTNTNKRPLREKNPKNIYKHVPHKEKAPQVVARRNARERKRVQAVNMAFVRLRKAIPYQNSRGKRISKVKTLHSAIRYIQELEIILQNTELYKAYCKSEKYLNFVFAEDDFYDTME</sequence>